<evidence type="ECO:0000259" key="6">
    <source>
        <dbReference type="PROSITE" id="PS51379"/>
    </source>
</evidence>
<dbReference type="GO" id="GO:0051539">
    <property type="term" value="F:4 iron, 4 sulfur cluster binding"/>
    <property type="evidence" value="ECO:0007669"/>
    <property type="project" value="UniProtKB-KW"/>
</dbReference>
<dbReference type="PANTHER" id="PTHR30002:SF4">
    <property type="entry name" value="EPOXYQUEUOSINE REDUCTASE"/>
    <property type="match status" value="1"/>
</dbReference>
<dbReference type="InterPro" id="IPR017900">
    <property type="entry name" value="4Fe4S_Fe_S_CS"/>
</dbReference>
<evidence type="ECO:0000256" key="5">
    <source>
        <dbReference type="ARBA" id="ARBA00023002"/>
    </source>
</evidence>
<dbReference type="EMBL" id="AMCI01005923">
    <property type="protein sequence ID" value="EJW95237.1"/>
    <property type="molecule type" value="Genomic_DNA"/>
</dbReference>
<dbReference type="Pfam" id="PF08331">
    <property type="entry name" value="QueG_DUF1730"/>
    <property type="match status" value="1"/>
</dbReference>
<dbReference type="SUPFAM" id="SSF46548">
    <property type="entry name" value="alpha-helical ferredoxin"/>
    <property type="match status" value="1"/>
</dbReference>
<keyword evidence="1" id="KW-0411">Iron-sulfur</keyword>
<keyword evidence="1" id="KW-0004">4Fe-4S</keyword>
<dbReference type="InterPro" id="IPR013542">
    <property type="entry name" value="QueG_DUF1730"/>
</dbReference>
<gene>
    <name evidence="7" type="ORF">EVA_16667</name>
</gene>
<dbReference type="NCBIfam" id="TIGR00276">
    <property type="entry name" value="tRNA epoxyqueuosine(34) reductase QueG"/>
    <property type="match status" value="1"/>
</dbReference>
<evidence type="ECO:0000256" key="4">
    <source>
        <dbReference type="ARBA" id="ARBA00022785"/>
    </source>
</evidence>
<dbReference type="GO" id="GO:0008616">
    <property type="term" value="P:tRNA queuosine(34) biosynthetic process"/>
    <property type="evidence" value="ECO:0007669"/>
    <property type="project" value="UniProtKB-KW"/>
</dbReference>
<name>J9G0B5_9ZZZZ</name>
<evidence type="ECO:0000313" key="7">
    <source>
        <dbReference type="EMBL" id="EJW95237.1"/>
    </source>
</evidence>
<keyword evidence="2" id="KW-0963">Cytoplasm</keyword>
<dbReference type="GO" id="GO:0052693">
    <property type="term" value="F:epoxyqueuosine reductase activity"/>
    <property type="evidence" value="ECO:0007669"/>
    <property type="project" value="TreeGrafter"/>
</dbReference>
<dbReference type="InterPro" id="IPR017896">
    <property type="entry name" value="4Fe4S_Fe-S-bd"/>
</dbReference>
<keyword evidence="4" id="KW-0671">Queuosine biosynthesis</keyword>
<dbReference type="PROSITE" id="PS00198">
    <property type="entry name" value="4FE4S_FER_1"/>
    <property type="match status" value="1"/>
</dbReference>
<sequence>MTRRSINFEELKAEALRLGFSACGAAPASPLPEWRKKQWQQWLADGRNGEMNYLANHLEKRFDPTLLMEGVVTIVSVALNYYTPTAPSPDHYRLARYALGKDYHEIMKEKLLALMQALHLTPFVDGRPCCDTAPVDEHYWAWRCGLGYLGRNTQLIIPKAGSYFFLGELLLTLPVDQLPPEPPYIAQEETLPKACLHCNRCVTACPAGAISLTNGLDARRCLSYLTIEKRGELPPNTGEQMGDFIYGCDRCAEVCPFNNKAQSTEVAEFHPSTTLTAMTREQWQQLTIEEYRLLFKGSAVKRAKYEGLLRNIKAVENN</sequence>
<keyword evidence="3" id="KW-0819">tRNA processing</keyword>
<evidence type="ECO:0000256" key="1">
    <source>
        <dbReference type="ARBA" id="ARBA00022485"/>
    </source>
</evidence>
<accession>J9G0B5</accession>
<protein>
    <submittedName>
        <fullName evidence="7">Iron-sulfur cluster-binding protein</fullName>
    </submittedName>
</protein>
<dbReference type="AlphaFoldDB" id="J9G0B5"/>
<dbReference type="PROSITE" id="PS51379">
    <property type="entry name" value="4FE4S_FER_2"/>
    <property type="match status" value="1"/>
</dbReference>
<keyword evidence="5" id="KW-0560">Oxidoreductase</keyword>
<keyword evidence="1" id="KW-0479">Metal-binding</keyword>
<proteinExistence type="predicted"/>
<dbReference type="PANTHER" id="PTHR30002">
    <property type="entry name" value="EPOXYQUEUOSINE REDUCTASE"/>
    <property type="match status" value="1"/>
</dbReference>
<organism evidence="7">
    <name type="scientific">gut metagenome</name>
    <dbReference type="NCBI Taxonomy" id="749906"/>
    <lineage>
        <taxon>unclassified sequences</taxon>
        <taxon>metagenomes</taxon>
        <taxon>organismal metagenomes</taxon>
    </lineage>
</organism>
<evidence type="ECO:0000256" key="3">
    <source>
        <dbReference type="ARBA" id="ARBA00022694"/>
    </source>
</evidence>
<reference evidence="7" key="1">
    <citation type="journal article" date="2012" name="PLoS ONE">
        <title>Gene sets for utilization of primary and secondary nutrition supplies in the distal gut of endangered iberian lynx.</title>
        <authorList>
            <person name="Alcaide M."/>
            <person name="Messina E."/>
            <person name="Richter M."/>
            <person name="Bargiela R."/>
            <person name="Peplies J."/>
            <person name="Huws S.A."/>
            <person name="Newbold C.J."/>
            <person name="Golyshin P.N."/>
            <person name="Simon M.A."/>
            <person name="Lopez G."/>
            <person name="Yakimov M.M."/>
            <person name="Ferrer M."/>
        </authorList>
    </citation>
    <scope>NUCLEOTIDE SEQUENCE</scope>
</reference>
<dbReference type="InterPro" id="IPR004453">
    <property type="entry name" value="QueG"/>
</dbReference>
<feature type="domain" description="4Fe-4S ferredoxin-type" evidence="6">
    <location>
        <begin position="186"/>
        <end position="215"/>
    </location>
</feature>
<keyword evidence="1" id="KW-0408">Iron</keyword>
<dbReference type="Pfam" id="PF13484">
    <property type="entry name" value="Fer4_16"/>
    <property type="match status" value="1"/>
</dbReference>
<dbReference type="Gene3D" id="3.30.70.20">
    <property type="match status" value="1"/>
</dbReference>
<evidence type="ECO:0000256" key="2">
    <source>
        <dbReference type="ARBA" id="ARBA00022490"/>
    </source>
</evidence>
<comment type="caution">
    <text evidence="7">The sequence shown here is derived from an EMBL/GenBank/DDBJ whole genome shotgun (WGS) entry which is preliminary data.</text>
</comment>